<feature type="domain" description="N-acetyltransferase" evidence="2">
    <location>
        <begin position="161"/>
        <end position="318"/>
    </location>
</feature>
<dbReference type="AlphaFoldDB" id="A0A4S8QEX1"/>
<protein>
    <submittedName>
        <fullName evidence="3">GNAT family N-acetyltransferase</fullName>
    </submittedName>
</protein>
<dbReference type="EMBL" id="STGY01000007">
    <property type="protein sequence ID" value="THV43197.1"/>
    <property type="molecule type" value="Genomic_DNA"/>
</dbReference>
<feature type="region of interest" description="Disordered" evidence="1">
    <location>
        <begin position="136"/>
        <end position="156"/>
    </location>
</feature>
<dbReference type="PANTHER" id="PTHR43441">
    <property type="entry name" value="RIBOSOMAL-PROTEIN-SERINE ACETYLTRANSFERASE"/>
    <property type="match status" value="1"/>
</dbReference>
<gene>
    <name evidence="3" type="ORF">FAB82_02920</name>
</gene>
<dbReference type="GO" id="GO:0008999">
    <property type="term" value="F:protein-N-terminal-alanine acetyltransferase activity"/>
    <property type="evidence" value="ECO:0007669"/>
    <property type="project" value="TreeGrafter"/>
</dbReference>
<evidence type="ECO:0000313" key="4">
    <source>
        <dbReference type="Proteomes" id="UP000308760"/>
    </source>
</evidence>
<proteinExistence type="predicted"/>
<dbReference type="SUPFAM" id="SSF55729">
    <property type="entry name" value="Acyl-CoA N-acyltransferases (Nat)"/>
    <property type="match status" value="2"/>
</dbReference>
<dbReference type="InterPro" id="IPR051908">
    <property type="entry name" value="Ribosomal_N-acetyltransferase"/>
</dbReference>
<reference evidence="4" key="1">
    <citation type="submission" date="2019-04" db="EMBL/GenBank/DDBJ databases">
        <title>Nocardioides xinjiangensis sp. nov.</title>
        <authorList>
            <person name="Liu S."/>
        </authorList>
    </citation>
    <scope>NUCLEOTIDE SEQUENCE [LARGE SCALE GENOMIC DNA]</scope>
    <source>
        <strain evidence="4">18</strain>
    </source>
</reference>
<dbReference type="RefSeq" id="WP_136533037.1">
    <property type="nucleotide sequence ID" value="NZ_STGY01000007.1"/>
</dbReference>
<dbReference type="GO" id="GO:0005737">
    <property type="term" value="C:cytoplasm"/>
    <property type="evidence" value="ECO:0007669"/>
    <property type="project" value="TreeGrafter"/>
</dbReference>
<keyword evidence="4" id="KW-1185">Reference proteome</keyword>
<reference evidence="3 4" key="2">
    <citation type="submission" date="2019-05" db="EMBL/GenBank/DDBJ databases">
        <title>Glycomyces buryatensis sp. nov.</title>
        <authorList>
            <person name="Nikitina E."/>
        </authorList>
    </citation>
    <scope>NUCLEOTIDE SEQUENCE [LARGE SCALE GENOMIC DNA]</scope>
    <source>
        <strain evidence="3 4">18</strain>
    </source>
</reference>
<dbReference type="Pfam" id="PF00583">
    <property type="entry name" value="Acetyltransf_1"/>
    <property type="match status" value="1"/>
</dbReference>
<dbReference type="Proteomes" id="UP000308760">
    <property type="component" value="Unassembled WGS sequence"/>
</dbReference>
<dbReference type="OrthoDB" id="5293267at2"/>
<dbReference type="Pfam" id="PF13302">
    <property type="entry name" value="Acetyltransf_3"/>
    <property type="match status" value="1"/>
</dbReference>
<dbReference type="InterPro" id="IPR000182">
    <property type="entry name" value="GNAT_dom"/>
</dbReference>
<evidence type="ECO:0000313" key="3">
    <source>
        <dbReference type="EMBL" id="THV43197.1"/>
    </source>
</evidence>
<comment type="caution">
    <text evidence="3">The sequence shown here is derived from an EMBL/GenBank/DDBJ whole genome shotgun (WGS) entry which is preliminary data.</text>
</comment>
<evidence type="ECO:0000259" key="2">
    <source>
        <dbReference type="PROSITE" id="PS51186"/>
    </source>
</evidence>
<dbReference type="PANTHER" id="PTHR43441:SF10">
    <property type="entry name" value="ACETYLTRANSFERASE"/>
    <property type="match status" value="1"/>
</dbReference>
<feature type="domain" description="N-acetyltransferase" evidence="2">
    <location>
        <begin position="1"/>
        <end position="138"/>
    </location>
</feature>
<dbReference type="GO" id="GO:1990189">
    <property type="term" value="F:protein N-terminal-serine acetyltransferase activity"/>
    <property type="evidence" value="ECO:0007669"/>
    <property type="project" value="TreeGrafter"/>
</dbReference>
<accession>A0A4S8QEX1</accession>
<keyword evidence="3" id="KW-0808">Transferase</keyword>
<sequence>MAERVYLYEPLSTPSFTLQAARGELKLDCGFDPDTVAVDPEGGEAVGAMRLTEIDGVVSVRFWVAQERRGSRLGTELLRTIAPVVFASGARRLETRLPVQDLAAIRSAMRAGFRPDSGLARGAACDGSHAVGLGLLPDDGRGPAPRALPDLPGGALSDGTISLRPLRPGDFETHLRHRTSPDVYSGAALPLPPSVGEVAEVCEWRASLDWLRGRAALMVIDDGTGYQGTIGLYDVARIVGTAMIGYDLSSPARGRGYATRAVRLACRWAFEEVGMDRIWAGTDVHNAASQAVLRRAGFTLEGIEKGGLPALDGSRRDTLVWARLSTG</sequence>
<name>A0A4S8QEX1_9ACTN</name>
<dbReference type="Gene3D" id="3.40.630.30">
    <property type="match status" value="2"/>
</dbReference>
<dbReference type="InterPro" id="IPR016181">
    <property type="entry name" value="Acyl_CoA_acyltransferase"/>
</dbReference>
<dbReference type="PROSITE" id="PS51186">
    <property type="entry name" value="GNAT"/>
    <property type="match status" value="2"/>
</dbReference>
<organism evidence="3 4">
    <name type="scientific">Glycomyces buryatensis</name>
    <dbReference type="NCBI Taxonomy" id="2570927"/>
    <lineage>
        <taxon>Bacteria</taxon>
        <taxon>Bacillati</taxon>
        <taxon>Actinomycetota</taxon>
        <taxon>Actinomycetes</taxon>
        <taxon>Glycomycetales</taxon>
        <taxon>Glycomycetaceae</taxon>
        <taxon>Glycomyces</taxon>
    </lineage>
</organism>
<evidence type="ECO:0000256" key="1">
    <source>
        <dbReference type="SAM" id="MobiDB-lite"/>
    </source>
</evidence>